<dbReference type="PANTHER" id="PTHR34822">
    <property type="entry name" value="GRPB DOMAIN PROTEIN (AFU_ORTHOLOGUE AFUA_1G01530)"/>
    <property type="match status" value="1"/>
</dbReference>
<evidence type="ECO:0000313" key="2">
    <source>
        <dbReference type="Proteomes" id="UP001597214"/>
    </source>
</evidence>
<dbReference type="Pfam" id="PF04229">
    <property type="entry name" value="GrpB"/>
    <property type="match status" value="1"/>
</dbReference>
<dbReference type="InterPro" id="IPR043519">
    <property type="entry name" value="NT_sf"/>
</dbReference>
<dbReference type="EMBL" id="JBHUEM010000046">
    <property type="protein sequence ID" value="MFD1738775.1"/>
    <property type="molecule type" value="Genomic_DNA"/>
</dbReference>
<comment type="caution">
    <text evidence="1">The sequence shown here is derived from an EMBL/GenBank/DDBJ whole genome shotgun (WGS) entry which is preliminary data.</text>
</comment>
<keyword evidence="2" id="KW-1185">Reference proteome</keyword>
<evidence type="ECO:0000313" key="1">
    <source>
        <dbReference type="EMBL" id="MFD1738775.1"/>
    </source>
</evidence>
<dbReference type="Gene3D" id="3.30.460.10">
    <property type="entry name" value="Beta Polymerase, domain 2"/>
    <property type="match status" value="1"/>
</dbReference>
<organism evidence="1 2">
    <name type="scientific">Bacillus salitolerans</name>
    <dbReference type="NCBI Taxonomy" id="1437434"/>
    <lineage>
        <taxon>Bacteria</taxon>
        <taxon>Bacillati</taxon>
        <taxon>Bacillota</taxon>
        <taxon>Bacilli</taxon>
        <taxon>Bacillales</taxon>
        <taxon>Bacillaceae</taxon>
        <taxon>Bacillus</taxon>
    </lineage>
</organism>
<accession>A0ABW4LXE5</accession>
<dbReference type="Proteomes" id="UP001597214">
    <property type="component" value="Unassembled WGS sequence"/>
</dbReference>
<reference evidence="2" key="1">
    <citation type="journal article" date="2019" name="Int. J. Syst. Evol. Microbiol.">
        <title>The Global Catalogue of Microorganisms (GCM) 10K type strain sequencing project: providing services to taxonomists for standard genome sequencing and annotation.</title>
        <authorList>
            <consortium name="The Broad Institute Genomics Platform"/>
            <consortium name="The Broad Institute Genome Sequencing Center for Infectious Disease"/>
            <person name="Wu L."/>
            <person name="Ma J."/>
        </authorList>
    </citation>
    <scope>NUCLEOTIDE SEQUENCE [LARGE SCALE GENOMIC DNA]</scope>
    <source>
        <strain evidence="2">CCUG 49339</strain>
    </source>
</reference>
<dbReference type="SUPFAM" id="SSF81301">
    <property type="entry name" value="Nucleotidyltransferase"/>
    <property type="match status" value="1"/>
</dbReference>
<protein>
    <submittedName>
        <fullName evidence="1">GrpB family protein</fullName>
    </submittedName>
</protein>
<dbReference type="InterPro" id="IPR007344">
    <property type="entry name" value="GrpB/CoaE"/>
</dbReference>
<proteinExistence type="predicted"/>
<sequence length="171" mass="20163">MRTIQVVPYNPMWKNEFEKEAKQLEGILGEECVKIHHIGSTSIPGMSAKPIIDILIEARDLHEIDKKNNQFHELGYEPRGEFGIPNRRYFPKGGDERTHHVHIFPTGHEEVMRHIAFRDYLIEHPCDAERYANVKIELAYKYKTNPYKYVEGKDSLIKEIEGKAKRWYLEK</sequence>
<dbReference type="RefSeq" id="WP_377929994.1">
    <property type="nucleotide sequence ID" value="NZ_JBHUEM010000046.1"/>
</dbReference>
<gene>
    <name evidence="1" type="ORF">ACFSCX_19850</name>
</gene>
<name>A0ABW4LXE5_9BACI</name>
<dbReference type="PANTHER" id="PTHR34822:SF1">
    <property type="entry name" value="GRPB FAMILY PROTEIN"/>
    <property type="match status" value="1"/>
</dbReference>